<keyword evidence="3" id="KW-1185">Reference proteome</keyword>
<accession>A0ABW2DIN9</accession>
<dbReference type="RefSeq" id="WP_066618590.1">
    <property type="nucleotide sequence ID" value="NZ_JBHSYQ010000003.1"/>
</dbReference>
<dbReference type="NCBIfam" id="TIGR03519">
    <property type="entry name" value="T9SS_PorP_fam"/>
    <property type="match status" value="1"/>
</dbReference>
<feature type="chain" id="PRO_5047147277" evidence="1">
    <location>
        <begin position="22"/>
        <end position="303"/>
    </location>
</feature>
<sequence>MKLKRILAFGLVMLGASLAEAQTVPKRTMVPRLYHQNYFYLNPAYAGAEGKRVLGLTTHLNSIGGKSSSAPLSVIATYQGQVGDTTRNGVGVLMMYDQFDAFWLGKFGLTYSKRFILGEQSSIAIGAQLAAEYLNVDLYELPAGPDGRRMVGHDNDLRPDIDLGVWLNHRDFYAGASFTSLLKPTFNLSQTAEREDVREMFLTAGYKFNLADQVSITPSFLVDRALYSGAETNIQAGALANYKVLVGGLFYRGQFDKSAPVVVNAGVNLNDKFQFMTSFDITKEANGVAKPDPQVEASLRYKF</sequence>
<evidence type="ECO:0000256" key="1">
    <source>
        <dbReference type="SAM" id="SignalP"/>
    </source>
</evidence>
<protein>
    <submittedName>
        <fullName evidence="2">PorP/SprF family type IX secretion system membrane protein</fullName>
    </submittedName>
</protein>
<name>A0ABW2DIN9_9BACT</name>
<dbReference type="Pfam" id="PF11751">
    <property type="entry name" value="PorP_SprF"/>
    <property type="match status" value="1"/>
</dbReference>
<dbReference type="EMBL" id="JBHSYQ010000003">
    <property type="protein sequence ID" value="MFC6997762.1"/>
    <property type="molecule type" value="Genomic_DNA"/>
</dbReference>
<reference evidence="3" key="1">
    <citation type="journal article" date="2019" name="Int. J. Syst. Evol. Microbiol.">
        <title>The Global Catalogue of Microorganisms (GCM) 10K type strain sequencing project: providing services to taxonomists for standard genome sequencing and annotation.</title>
        <authorList>
            <consortium name="The Broad Institute Genomics Platform"/>
            <consortium name="The Broad Institute Genome Sequencing Center for Infectious Disease"/>
            <person name="Wu L."/>
            <person name="Ma J."/>
        </authorList>
    </citation>
    <scope>NUCLEOTIDE SEQUENCE [LARGE SCALE GENOMIC DNA]</scope>
    <source>
        <strain evidence="3">CGMCC 4.7393</strain>
    </source>
</reference>
<feature type="signal peptide" evidence="1">
    <location>
        <begin position="1"/>
        <end position="21"/>
    </location>
</feature>
<proteinExistence type="predicted"/>
<gene>
    <name evidence="2" type="ORF">ACFQHR_08995</name>
</gene>
<dbReference type="InterPro" id="IPR019861">
    <property type="entry name" value="PorP/SprF_Bacteroidetes"/>
</dbReference>
<organism evidence="2 3">
    <name type="scientific">Rufibacter roseus</name>
    <dbReference type="NCBI Taxonomy" id="1567108"/>
    <lineage>
        <taxon>Bacteria</taxon>
        <taxon>Pseudomonadati</taxon>
        <taxon>Bacteroidota</taxon>
        <taxon>Cytophagia</taxon>
        <taxon>Cytophagales</taxon>
        <taxon>Hymenobacteraceae</taxon>
        <taxon>Rufibacter</taxon>
    </lineage>
</organism>
<dbReference type="Proteomes" id="UP001596405">
    <property type="component" value="Unassembled WGS sequence"/>
</dbReference>
<evidence type="ECO:0000313" key="3">
    <source>
        <dbReference type="Proteomes" id="UP001596405"/>
    </source>
</evidence>
<evidence type="ECO:0000313" key="2">
    <source>
        <dbReference type="EMBL" id="MFC6997762.1"/>
    </source>
</evidence>
<keyword evidence="1" id="KW-0732">Signal</keyword>
<comment type="caution">
    <text evidence="2">The sequence shown here is derived from an EMBL/GenBank/DDBJ whole genome shotgun (WGS) entry which is preliminary data.</text>
</comment>